<gene>
    <name evidence="1" type="ORF">BCR44DRAFT_1003740</name>
</gene>
<proteinExistence type="predicted"/>
<dbReference type="Proteomes" id="UP000193411">
    <property type="component" value="Unassembled WGS sequence"/>
</dbReference>
<protein>
    <submittedName>
        <fullName evidence="1">Uncharacterized protein</fullName>
    </submittedName>
</protein>
<evidence type="ECO:0000313" key="1">
    <source>
        <dbReference type="EMBL" id="ORZ41332.1"/>
    </source>
</evidence>
<organism evidence="1 2">
    <name type="scientific">Catenaria anguillulae PL171</name>
    <dbReference type="NCBI Taxonomy" id="765915"/>
    <lineage>
        <taxon>Eukaryota</taxon>
        <taxon>Fungi</taxon>
        <taxon>Fungi incertae sedis</taxon>
        <taxon>Blastocladiomycota</taxon>
        <taxon>Blastocladiomycetes</taxon>
        <taxon>Blastocladiales</taxon>
        <taxon>Catenariaceae</taxon>
        <taxon>Catenaria</taxon>
    </lineage>
</organism>
<reference evidence="1 2" key="1">
    <citation type="submission" date="2016-07" db="EMBL/GenBank/DDBJ databases">
        <title>Pervasive Adenine N6-methylation of Active Genes in Fungi.</title>
        <authorList>
            <consortium name="DOE Joint Genome Institute"/>
            <person name="Mondo S.J."/>
            <person name="Dannebaum R.O."/>
            <person name="Kuo R.C."/>
            <person name="Labutti K."/>
            <person name="Haridas S."/>
            <person name="Kuo A."/>
            <person name="Salamov A."/>
            <person name="Ahrendt S.R."/>
            <person name="Lipzen A."/>
            <person name="Sullivan W."/>
            <person name="Andreopoulos W.B."/>
            <person name="Clum A."/>
            <person name="Lindquist E."/>
            <person name="Daum C."/>
            <person name="Ramamoorthy G.K."/>
            <person name="Gryganskyi A."/>
            <person name="Culley D."/>
            <person name="Magnuson J.K."/>
            <person name="James T.Y."/>
            <person name="O'Malley M.A."/>
            <person name="Stajich J.E."/>
            <person name="Spatafora J.W."/>
            <person name="Visel A."/>
            <person name="Grigoriev I.V."/>
        </authorList>
    </citation>
    <scope>NUCLEOTIDE SEQUENCE [LARGE SCALE GENOMIC DNA]</scope>
    <source>
        <strain evidence="1 2">PL171</strain>
    </source>
</reference>
<accession>A0A1Y2I763</accession>
<name>A0A1Y2I763_9FUNG</name>
<evidence type="ECO:0000313" key="2">
    <source>
        <dbReference type="Proteomes" id="UP000193411"/>
    </source>
</evidence>
<sequence>MSPLVMRLFEQVASSPTRGRTLHQPYPAMSNERLCRPRQSSRRDRLARTSFSSAAAPALAAISRGRCPPIVFYRRDVVRLGHKFLLVRVRLRCDHGTWIITAETLAAAKARTSLCKGNTVEVTHWAREGEPPLPRRILRLSRFPQKKRSIFQGSTSSSGPRRLVPDSKGIARPLRRIMASRESRLVFNFVERDLLRLSSRKTRKKRPASSSSTSSIAPSRLSCTFTVLPMLLARHQRKRLQRSLCRLYVARA</sequence>
<dbReference type="AlphaFoldDB" id="A0A1Y2I763"/>
<keyword evidence="2" id="KW-1185">Reference proteome</keyword>
<dbReference type="EMBL" id="MCFL01000001">
    <property type="protein sequence ID" value="ORZ41332.1"/>
    <property type="molecule type" value="Genomic_DNA"/>
</dbReference>
<comment type="caution">
    <text evidence="1">The sequence shown here is derived from an EMBL/GenBank/DDBJ whole genome shotgun (WGS) entry which is preliminary data.</text>
</comment>